<dbReference type="Proteomes" id="UP000572377">
    <property type="component" value="Unassembled WGS sequence"/>
</dbReference>
<feature type="transmembrane region" description="Helical" evidence="1">
    <location>
        <begin position="258"/>
        <end position="280"/>
    </location>
</feature>
<reference evidence="3 4" key="1">
    <citation type="submission" date="2020-05" db="EMBL/GenBank/DDBJ databases">
        <title>Gimesia benthica sp. nov., a novel planctomycete isolated from a deep-sea water sample of the Northwest Indian Ocean.</title>
        <authorList>
            <person name="Wang J."/>
            <person name="Ruan C."/>
            <person name="Song L."/>
            <person name="Zhu Y."/>
            <person name="Li A."/>
            <person name="Zheng X."/>
            <person name="Wang L."/>
            <person name="Lu Z."/>
            <person name="Huang Y."/>
            <person name="Du W."/>
            <person name="Zhou Y."/>
            <person name="Huang L."/>
            <person name="Dai X."/>
        </authorList>
    </citation>
    <scope>NUCLEOTIDE SEQUENCE [LARGE SCALE GENOMIC DNA]</scope>
    <source>
        <strain evidence="3 4">YYQ-30</strain>
    </source>
</reference>
<feature type="domain" description="AB hydrolase-1" evidence="2">
    <location>
        <begin position="53"/>
        <end position="161"/>
    </location>
</feature>
<dbReference type="Gene3D" id="3.40.50.1820">
    <property type="entry name" value="alpha/beta hydrolase"/>
    <property type="match status" value="1"/>
</dbReference>
<dbReference type="InterPro" id="IPR029058">
    <property type="entry name" value="AB_hydrolase_fold"/>
</dbReference>
<dbReference type="GO" id="GO:0016787">
    <property type="term" value="F:hydrolase activity"/>
    <property type="evidence" value="ECO:0007669"/>
    <property type="project" value="UniProtKB-KW"/>
</dbReference>
<feature type="transmembrane region" description="Helical" evidence="1">
    <location>
        <begin position="292"/>
        <end position="310"/>
    </location>
</feature>
<proteinExistence type="predicted"/>
<dbReference type="AlphaFoldDB" id="A0A849L3L7"/>
<feature type="transmembrane region" description="Helical" evidence="1">
    <location>
        <begin position="463"/>
        <end position="484"/>
    </location>
</feature>
<evidence type="ECO:0000313" key="3">
    <source>
        <dbReference type="EMBL" id="NNU80843.1"/>
    </source>
</evidence>
<keyword evidence="1" id="KW-1133">Transmembrane helix</keyword>
<keyword evidence="3" id="KW-0378">Hydrolase</keyword>
<sequence>MFVTRIGLALVAVAAILVSLWQLEAGRAGVTRSALAAGTTPATLYEMPGADGPLVVVAHGFAGSRQMMEGYALTLAKSGYRVVGFDFEGHGRNPVPMSGDVTVIEGTTARLVAETQAVVRAARALTGETRTALVGHSMASDIVIRTALADPLVEAVVAVSAYSEAITGQAPARLLLISGQGEPHLRQAALASLRQVDPSATEGETAQGPGVIRRAVVAPWVEHVGVLHSPTALREARDWLDAAFGRATAEPVTAPGPWLLLLLAGILLLARPVLGLLPAVAKPAPIPRARGAMAAFLPAMVAPLVLWPVGSPLLPVQGVAHLALHLALLGLMQVALLRGAGLGMSSRAVLTGLAPALWGIAVFGFALDRYGASFMPHEGRILPILLLALGAVPVMLGDALLRGAGMALHLAGRLALILSLGVAVALNPGQLFALFMAAPVVLLFFLVFGPLGRWTGRAGGPLAAGLGQGLILGWALGVALPLFAA</sequence>
<evidence type="ECO:0000313" key="4">
    <source>
        <dbReference type="Proteomes" id="UP000572377"/>
    </source>
</evidence>
<name>A0A849L3L7_9RHOB</name>
<evidence type="ECO:0000256" key="1">
    <source>
        <dbReference type="SAM" id="Phobius"/>
    </source>
</evidence>
<gene>
    <name evidence="3" type="ORF">HMH01_10375</name>
</gene>
<dbReference type="Pfam" id="PF00561">
    <property type="entry name" value="Abhydrolase_1"/>
    <property type="match status" value="1"/>
</dbReference>
<feature type="transmembrane region" description="Helical" evidence="1">
    <location>
        <begin position="316"/>
        <end position="336"/>
    </location>
</feature>
<comment type="caution">
    <text evidence="3">The sequence shown here is derived from an EMBL/GenBank/DDBJ whole genome shotgun (WGS) entry which is preliminary data.</text>
</comment>
<accession>A0A849L3L7</accession>
<dbReference type="EMBL" id="JABFBC010000001">
    <property type="protein sequence ID" value="NNU80843.1"/>
    <property type="molecule type" value="Genomic_DNA"/>
</dbReference>
<feature type="transmembrane region" description="Helical" evidence="1">
    <location>
        <begin position="408"/>
        <end position="426"/>
    </location>
</feature>
<feature type="transmembrane region" description="Helical" evidence="1">
    <location>
        <begin position="432"/>
        <end position="451"/>
    </location>
</feature>
<dbReference type="SUPFAM" id="SSF53474">
    <property type="entry name" value="alpha/beta-Hydrolases"/>
    <property type="match status" value="1"/>
</dbReference>
<protein>
    <submittedName>
        <fullName evidence="3">Alpha/beta fold hydrolase</fullName>
    </submittedName>
</protein>
<feature type="transmembrane region" description="Helical" evidence="1">
    <location>
        <begin position="379"/>
        <end position="401"/>
    </location>
</feature>
<evidence type="ECO:0000259" key="2">
    <source>
        <dbReference type="Pfam" id="PF00561"/>
    </source>
</evidence>
<feature type="transmembrane region" description="Helical" evidence="1">
    <location>
        <begin position="348"/>
        <end position="367"/>
    </location>
</feature>
<organism evidence="3 4">
    <name type="scientific">Halovulum dunhuangense</name>
    <dbReference type="NCBI Taxonomy" id="1505036"/>
    <lineage>
        <taxon>Bacteria</taxon>
        <taxon>Pseudomonadati</taxon>
        <taxon>Pseudomonadota</taxon>
        <taxon>Alphaproteobacteria</taxon>
        <taxon>Rhodobacterales</taxon>
        <taxon>Paracoccaceae</taxon>
        <taxon>Halovulum</taxon>
    </lineage>
</organism>
<keyword evidence="4" id="KW-1185">Reference proteome</keyword>
<dbReference type="InterPro" id="IPR000073">
    <property type="entry name" value="AB_hydrolase_1"/>
</dbReference>
<keyword evidence="1" id="KW-0812">Transmembrane</keyword>
<keyword evidence="1" id="KW-0472">Membrane</keyword>